<evidence type="ECO:0000313" key="2">
    <source>
        <dbReference type="EMBL" id="EFX85248.1"/>
    </source>
</evidence>
<sequence>MNRSILLSLCVLLAVVAAVIEAAPQREKRQFFGDFDGGQPFGGFNQGFGGFNQGFNGGFNQGFGGFNQGFNGGGFGGGFGSGEFFG</sequence>
<dbReference type="Proteomes" id="UP000000305">
    <property type="component" value="Unassembled WGS sequence"/>
</dbReference>
<proteinExistence type="predicted"/>
<evidence type="ECO:0000313" key="3">
    <source>
        <dbReference type="Proteomes" id="UP000000305"/>
    </source>
</evidence>
<dbReference type="InParanoid" id="E9G5Q2"/>
<protein>
    <submittedName>
        <fullName evidence="2">Uncharacterized protein</fullName>
    </submittedName>
</protein>
<dbReference type="PANTHER" id="PTHR34652">
    <property type="entry name" value="AGAP002134-PA"/>
    <property type="match status" value="1"/>
</dbReference>
<feature type="chain" id="PRO_5003240654" evidence="1">
    <location>
        <begin position="23"/>
        <end position="86"/>
    </location>
</feature>
<gene>
    <name evidence="2" type="ORF">DAPPUDRAFT_300378</name>
</gene>
<dbReference type="EMBL" id="GL732532">
    <property type="protein sequence ID" value="EFX85248.1"/>
    <property type="molecule type" value="Genomic_DNA"/>
</dbReference>
<name>E9G5Q2_DAPPU</name>
<reference evidence="2 3" key="1">
    <citation type="journal article" date="2011" name="Science">
        <title>The ecoresponsive genome of Daphnia pulex.</title>
        <authorList>
            <person name="Colbourne J.K."/>
            <person name="Pfrender M.E."/>
            <person name="Gilbert D."/>
            <person name="Thomas W.K."/>
            <person name="Tucker A."/>
            <person name="Oakley T.H."/>
            <person name="Tokishita S."/>
            <person name="Aerts A."/>
            <person name="Arnold G.J."/>
            <person name="Basu M.K."/>
            <person name="Bauer D.J."/>
            <person name="Caceres C.E."/>
            <person name="Carmel L."/>
            <person name="Casola C."/>
            <person name="Choi J.H."/>
            <person name="Detter J.C."/>
            <person name="Dong Q."/>
            <person name="Dusheyko S."/>
            <person name="Eads B.D."/>
            <person name="Frohlich T."/>
            <person name="Geiler-Samerotte K.A."/>
            <person name="Gerlach D."/>
            <person name="Hatcher P."/>
            <person name="Jogdeo S."/>
            <person name="Krijgsveld J."/>
            <person name="Kriventseva E.V."/>
            <person name="Kultz D."/>
            <person name="Laforsch C."/>
            <person name="Lindquist E."/>
            <person name="Lopez J."/>
            <person name="Manak J.R."/>
            <person name="Muller J."/>
            <person name="Pangilinan J."/>
            <person name="Patwardhan R.P."/>
            <person name="Pitluck S."/>
            <person name="Pritham E.J."/>
            <person name="Rechtsteiner A."/>
            <person name="Rho M."/>
            <person name="Rogozin I.B."/>
            <person name="Sakarya O."/>
            <person name="Salamov A."/>
            <person name="Schaack S."/>
            <person name="Shapiro H."/>
            <person name="Shiga Y."/>
            <person name="Skalitzky C."/>
            <person name="Smith Z."/>
            <person name="Souvorov A."/>
            <person name="Sung W."/>
            <person name="Tang Z."/>
            <person name="Tsuchiya D."/>
            <person name="Tu H."/>
            <person name="Vos H."/>
            <person name="Wang M."/>
            <person name="Wolf Y.I."/>
            <person name="Yamagata H."/>
            <person name="Yamada T."/>
            <person name="Ye Y."/>
            <person name="Shaw J.R."/>
            <person name="Andrews J."/>
            <person name="Crease T.J."/>
            <person name="Tang H."/>
            <person name="Lucas S.M."/>
            <person name="Robertson H.M."/>
            <person name="Bork P."/>
            <person name="Koonin E.V."/>
            <person name="Zdobnov E.M."/>
            <person name="Grigoriev I.V."/>
            <person name="Lynch M."/>
            <person name="Boore J.L."/>
        </authorList>
    </citation>
    <scope>NUCLEOTIDE SEQUENCE [LARGE SCALE GENOMIC DNA]</scope>
</reference>
<organism evidence="2 3">
    <name type="scientific">Daphnia pulex</name>
    <name type="common">Water flea</name>
    <dbReference type="NCBI Taxonomy" id="6669"/>
    <lineage>
        <taxon>Eukaryota</taxon>
        <taxon>Metazoa</taxon>
        <taxon>Ecdysozoa</taxon>
        <taxon>Arthropoda</taxon>
        <taxon>Crustacea</taxon>
        <taxon>Branchiopoda</taxon>
        <taxon>Diplostraca</taxon>
        <taxon>Cladocera</taxon>
        <taxon>Anomopoda</taxon>
        <taxon>Daphniidae</taxon>
        <taxon>Daphnia</taxon>
    </lineage>
</organism>
<dbReference type="HOGENOM" id="CLU_167777_0_0_1"/>
<dbReference type="AlphaFoldDB" id="E9G5Q2"/>
<feature type="signal peptide" evidence="1">
    <location>
        <begin position="1"/>
        <end position="22"/>
    </location>
</feature>
<keyword evidence="3" id="KW-1185">Reference proteome</keyword>
<evidence type="ECO:0000256" key="1">
    <source>
        <dbReference type="SAM" id="SignalP"/>
    </source>
</evidence>
<accession>E9G5Q2</accession>
<keyword evidence="1" id="KW-0732">Signal</keyword>
<dbReference type="KEGG" id="dpx:DAPPUDRAFT_300378"/>
<dbReference type="PANTHER" id="PTHR34652:SF2">
    <property type="entry name" value="AGAP002134-PA"/>
    <property type="match status" value="1"/>
</dbReference>